<evidence type="ECO:0000313" key="1">
    <source>
        <dbReference type="EMBL" id="QHS98759.1"/>
    </source>
</evidence>
<sequence length="72" mass="8612">MNNYNSGVMGLVSMYYFRKWISCKELEKNLGKTDDEVNDNCKNLYHIYIYNKNLLLNQNEILSKNNSKERKL</sequence>
<reference evidence="1" key="1">
    <citation type="journal article" date="2020" name="Nature">
        <title>Giant virus diversity and host interactions through global metagenomics.</title>
        <authorList>
            <person name="Schulz F."/>
            <person name="Roux S."/>
            <person name="Paez-Espino D."/>
            <person name="Jungbluth S."/>
            <person name="Walsh D.A."/>
            <person name="Denef V.J."/>
            <person name="McMahon K.D."/>
            <person name="Konstantinidis K.T."/>
            <person name="Eloe-Fadrosh E.A."/>
            <person name="Kyrpides N.C."/>
            <person name="Woyke T."/>
        </authorList>
    </citation>
    <scope>NUCLEOTIDE SEQUENCE</scope>
    <source>
        <strain evidence="1">GVMAG-M-3300020185-18</strain>
    </source>
</reference>
<organism evidence="1">
    <name type="scientific">viral metagenome</name>
    <dbReference type="NCBI Taxonomy" id="1070528"/>
    <lineage>
        <taxon>unclassified sequences</taxon>
        <taxon>metagenomes</taxon>
        <taxon>organismal metagenomes</taxon>
    </lineage>
</organism>
<proteinExistence type="predicted"/>
<dbReference type="EMBL" id="MN739322">
    <property type="protein sequence ID" value="QHS98759.1"/>
    <property type="molecule type" value="Genomic_DNA"/>
</dbReference>
<dbReference type="AlphaFoldDB" id="A0A6C0C4R0"/>
<name>A0A6C0C4R0_9ZZZZ</name>
<accession>A0A6C0C4R0</accession>
<protein>
    <submittedName>
        <fullName evidence="1">Uncharacterized protein</fullName>
    </submittedName>
</protein>